<evidence type="ECO:0000313" key="2">
    <source>
        <dbReference type="EMBL" id="RDG35075.1"/>
    </source>
</evidence>
<name>A0A370B6P0_9ACTN</name>
<sequence length="93" mass="9928">MEQDTSQVLPDLSGTSGPAPFAFRFLTTTVAGSGGVLPDDIEYDEETQTSTYGDLPPGVFMTKNPPMTYYTTEATATTPERTDAKDDPGPSDD</sequence>
<evidence type="ECO:0000313" key="3">
    <source>
        <dbReference type="Proteomes" id="UP000253741"/>
    </source>
</evidence>
<organism evidence="2 3">
    <name type="scientific">Streptomyces corynorhini</name>
    <dbReference type="NCBI Taxonomy" id="2282652"/>
    <lineage>
        <taxon>Bacteria</taxon>
        <taxon>Bacillati</taxon>
        <taxon>Actinomycetota</taxon>
        <taxon>Actinomycetes</taxon>
        <taxon>Kitasatosporales</taxon>
        <taxon>Streptomycetaceae</taxon>
        <taxon>Streptomyces</taxon>
    </lineage>
</organism>
<reference evidence="2 3" key="1">
    <citation type="submission" date="2018-07" db="EMBL/GenBank/DDBJ databases">
        <title>Streptomyces species from bats.</title>
        <authorList>
            <person name="Dunlap C."/>
        </authorList>
    </citation>
    <scope>NUCLEOTIDE SEQUENCE [LARGE SCALE GENOMIC DNA]</scope>
    <source>
        <strain evidence="2 3">AC230</strain>
    </source>
</reference>
<dbReference type="EMBL" id="QQNA01000252">
    <property type="protein sequence ID" value="RDG35075.1"/>
    <property type="molecule type" value="Genomic_DNA"/>
</dbReference>
<feature type="compositionally biased region" description="Basic and acidic residues" evidence="1">
    <location>
        <begin position="80"/>
        <end position="93"/>
    </location>
</feature>
<dbReference type="Proteomes" id="UP000253741">
    <property type="component" value="Unassembled WGS sequence"/>
</dbReference>
<keyword evidence="3" id="KW-1185">Reference proteome</keyword>
<accession>A0A370B6P0</accession>
<evidence type="ECO:0000256" key="1">
    <source>
        <dbReference type="SAM" id="MobiDB-lite"/>
    </source>
</evidence>
<comment type="caution">
    <text evidence="2">The sequence shown here is derived from an EMBL/GenBank/DDBJ whole genome shotgun (WGS) entry which is preliminary data.</text>
</comment>
<dbReference type="AlphaFoldDB" id="A0A370B6P0"/>
<gene>
    <name evidence="2" type="ORF">DVH02_27290</name>
</gene>
<proteinExistence type="predicted"/>
<protein>
    <submittedName>
        <fullName evidence="2">Uncharacterized protein</fullName>
    </submittedName>
</protein>
<dbReference type="OrthoDB" id="4235272at2"/>
<feature type="region of interest" description="Disordered" evidence="1">
    <location>
        <begin position="72"/>
        <end position="93"/>
    </location>
</feature>